<proteinExistence type="predicted"/>
<protein>
    <submittedName>
        <fullName evidence="1">Uncharacterized protein</fullName>
    </submittedName>
</protein>
<name>A0A5N5QQZ7_9AGAM</name>
<evidence type="ECO:0000313" key="2">
    <source>
        <dbReference type="Proteomes" id="UP000383932"/>
    </source>
</evidence>
<gene>
    <name evidence="1" type="ORF">CTheo_2538</name>
</gene>
<accession>A0A5N5QQZ7</accession>
<dbReference type="AlphaFoldDB" id="A0A5N5QQZ7"/>
<reference evidence="1 2" key="1">
    <citation type="journal article" date="2019" name="Fungal Biol. Biotechnol.">
        <title>Draft genome sequence of fastidious pathogen Ceratobasidium theobromae, which causes vascular-streak dieback in Theobroma cacao.</title>
        <authorList>
            <person name="Ali S.S."/>
            <person name="Asman A."/>
            <person name="Shao J."/>
            <person name="Firmansyah A.P."/>
            <person name="Susilo A.W."/>
            <person name="Rosmana A."/>
            <person name="McMahon P."/>
            <person name="Junaid M."/>
            <person name="Guest D."/>
            <person name="Kheng T.Y."/>
            <person name="Meinhardt L.W."/>
            <person name="Bailey B.A."/>
        </authorList>
    </citation>
    <scope>NUCLEOTIDE SEQUENCE [LARGE SCALE GENOMIC DNA]</scope>
    <source>
        <strain evidence="1 2">CT2</strain>
    </source>
</reference>
<dbReference type="Proteomes" id="UP000383932">
    <property type="component" value="Unassembled WGS sequence"/>
</dbReference>
<organism evidence="1 2">
    <name type="scientific">Ceratobasidium theobromae</name>
    <dbReference type="NCBI Taxonomy" id="1582974"/>
    <lineage>
        <taxon>Eukaryota</taxon>
        <taxon>Fungi</taxon>
        <taxon>Dikarya</taxon>
        <taxon>Basidiomycota</taxon>
        <taxon>Agaricomycotina</taxon>
        <taxon>Agaricomycetes</taxon>
        <taxon>Cantharellales</taxon>
        <taxon>Ceratobasidiaceae</taxon>
        <taxon>Ceratobasidium</taxon>
    </lineage>
</organism>
<sequence length="104" mass="12247">MHSSDSPIDLRILKIHHSDIAGHYEFEIKPNFECRQALEAARIELLHQIKKDHCNVLLVEGWKVTKLRRGHEMRIRVHYHGRPARATGNVQHRNPPFIEVLEFN</sequence>
<evidence type="ECO:0000313" key="1">
    <source>
        <dbReference type="EMBL" id="KAB5594069.1"/>
    </source>
</evidence>
<keyword evidence="2" id="KW-1185">Reference proteome</keyword>
<dbReference type="EMBL" id="SSOP01000026">
    <property type="protein sequence ID" value="KAB5594069.1"/>
    <property type="molecule type" value="Genomic_DNA"/>
</dbReference>
<dbReference type="OrthoDB" id="3349961at2759"/>
<comment type="caution">
    <text evidence="1">The sequence shown here is derived from an EMBL/GenBank/DDBJ whole genome shotgun (WGS) entry which is preliminary data.</text>
</comment>